<dbReference type="Gene3D" id="3.40.50.1010">
    <property type="entry name" value="5'-nuclease"/>
    <property type="match status" value="1"/>
</dbReference>
<feature type="region of interest" description="Disordered" evidence="7">
    <location>
        <begin position="167"/>
        <end position="233"/>
    </location>
</feature>
<reference evidence="9 10" key="1">
    <citation type="submission" date="2022-05" db="EMBL/GenBank/DDBJ databases">
        <authorList>
            <consortium name="Genoscope - CEA"/>
            <person name="William W."/>
        </authorList>
    </citation>
    <scope>NUCLEOTIDE SEQUENCE [LARGE SCALE GENOMIC DNA]</scope>
</reference>
<evidence type="ECO:0000256" key="4">
    <source>
        <dbReference type="ARBA" id="ARBA00023242"/>
    </source>
</evidence>
<feature type="compositionally biased region" description="Basic residues" evidence="7">
    <location>
        <begin position="222"/>
        <end position="233"/>
    </location>
</feature>
<keyword evidence="10" id="KW-1185">Reference proteome</keyword>
<sequence>MKVKRVKHARKYLTLFKNSFGIFEPYQILVDGTFCQAALQTKINIKEQLPKYLDGTIQLSTTRCVIAEGEALGPQLSGAVLIAKRFHLRNCGHHKAAVPATECIKSMIGTENPNGYFVASQDRDLRQHLQTVPGVPLLFINHNTILLEKPSSASCQASDKVQISRLEPSKHEKETLEKLSEPSTELKPRRKRKRPGGPNPLSVLKSKKRKDDRHKGSEDIKKKRIRKRKRKVARHVLEAIQDHTATTS</sequence>
<dbReference type="InterPro" id="IPR006984">
    <property type="entry name" value="Fcf1/UTP23"/>
</dbReference>
<dbReference type="InterPro" id="IPR057776">
    <property type="entry name" value="UTP23_sensor"/>
</dbReference>
<proteinExistence type="inferred from homology"/>
<keyword evidence="3" id="KW-0698">rRNA processing</keyword>
<evidence type="ECO:0000256" key="1">
    <source>
        <dbReference type="ARBA" id="ARBA00004604"/>
    </source>
</evidence>
<dbReference type="CDD" id="cd09866">
    <property type="entry name" value="PIN_Fcf1-Utp23-H"/>
    <property type="match status" value="1"/>
</dbReference>
<evidence type="ECO:0000259" key="8">
    <source>
        <dbReference type="Pfam" id="PF24779"/>
    </source>
</evidence>
<dbReference type="Pfam" id="PF04900">
    <property type="entry name" value="Fcf1"/>
    <property type="match status" value="1"/>
</dbReference>
<feature type="domain" description="UTP23 sensor motif region" evidence="8">
    <location>
        <begin position="189"/>
        <end position="208"/>
    </location>
</feature>
<keyword evidence="2" id="KW-0690">Ribosome biogenesis</keyword>
<evidence type="ECO:0000256" key="3">
    <source>
        <dbReference type="ARBA" id="ARBA00022552"/>
    </source>
</evidence>
<dbReference type="InterPro" id="IPR029060">
    <property type="entry name" value="PIN-like_dom_sf"/>
</dbReference>
<evidence type="ECO:0000256" key="7">
    <source>
        <dbReference type="SAM" id="MobiDB-lite"/>
    </source>
</evidence>
<comment type="caution">
    <text evidence="9">The sequence shown here is derived from an EMBL/GenBank/DDBJ whole genome shotgun (WGS) entry which is preliminary data.</text>
</comment>
<keyword evidence="4" id="KW-0539">Nucleus</keyword>
<name>A0ABN8PJA1_9CNID</name>
<dbReference type="PANTHER" id="PTHR12416">
    <property type="entry name" value="RRNA-PROCESSING PROTEIN UTP23 HOMOLOG"/>
    <property type="match status" value="1"/>
</dbReference>
<comment type="subcellular location">
    <subcellularLocation>
        <location evidence="1">Nucleus</location>
        <location evidence="1">Nucleolus</location>
    </subcellularLocation>
</comment>
<gene>
    <name evidence="9" type="ORF">PEVE_00042607</name>
</gene>
<dbReference type="EMBL" id="CALNXI010000841">
    <property type="protein sequence ID" value="CAH3142707.1"/>
    <property type="molecule type" value="Genomic_DNA"/>
</dbReference>
<organism evidence="9 10">
    <name type="scientific">Porites evermanni</name>
    <dbReference type="NCBI Taxonomy" id="104178"/>
    <lineage>
        <taxon>Eukaryota</taxon>
        <taxon>Metazoa</taxon>
        <taxon>Cnidaria</taxon>
        <taxon>Anthozoa</taxon>
        <taxon>Hexacorallia</taxon>
        <taxon>Scleractinia</taxon>
        <taxon>Fungiina</taxon>
        <taxon>Poritidae</taxon>
        <taxon>Porites</taxon>
    </lineage>
</organism>
<comment type="function">
    <text evidence="5">Involved in rRNA-processing and ribosome biogenesis.</text>
</comment>
<feature type="compositionally biased region" description="Basic and acidic residues" evidence="7">
    <location>
        <begin position="167"/>
        <end position="187"/>
    </location>
</feature>
<dbReference type="Pfam" id="PF24779">
    <property type="entry name" value="UTP23_sensor"/>
    <property type="match status" value="1"/>
</dbReference>
<accession>A0ABN8PJA1</accession>
<protein>
    <recommendedName>
        <fullName evidence="8">UTP23 sensor motif region domain-containing protein</fullName>
    </recommendedName>
</protein>
<evidence type="ECO:0000313" key="9">
    <source>
        <dbReference type="EMBL" id="CAH3142707.1"/>
    </source>
</evidence>
<evidence type="ECO:0000256" key="2">
    <source>
        <dbReference type="ARBA" id="ARBA00022517"/>
    </source>
</evidence>
<evidence type="ECO:0000313" key="10">
    <source>
        <dbReference type="Proteomes" id="UP001159427"/>
    </source>
</evidence>
<evidence type="ECO:0000256" key="5">
    <source>
        <dbReference type="ARBA" id="ARBA00037300"/>
    </source>
</evidence>
<dbReference type="Proteomes" id="UP001159427">
    <property type="component" value="Unassembled WGS sequence"/>
</dbReference>
<dbReference type="SUPFAM" id="SSF88723">
    <property type="entry name" value="PIN domain-like"/>
    <property type="match status" value="1"/>
</dbReference>
<comment type="similarity">
    <text evidence="6">Belongs to the UTP23/FCF1 family. UTP23 subfamily.</text>
</comment>
<evidence type="ECO:0000256" key="6">
    <source>
        <dbReference type="ARBA" id="ARBA00038503"/>
    </source>
</evidence>